<dbReference type="InterPro" id="IPR052515">
    <property type="entry name" value="Gfo/Idh/MocA_Oxidoreductase"/>
</dbReference>
<dbReference type="SUPFAM" id="SSF51735">
    <property type="entry name" value="NAD(P)-binding Rossmann-fold domains"/>
    <property type="match status" value="1"/>
</dbReference>
<evidence type="ECO:0000259" key="2">
    <source>
        <dbReference type="Pfam" id="PF22725"/>
    </source>
</evidence>
<feature type="domain" description="Gfo/Idh/MocA-like oxidoreductase N-terminal" evidence="1">
    <location>
        <begin position="5"/>
        <end position="123"/>
    </location>
</feature>
<dbReference type="AlphaFoldDB" id="A0A1F6CF26"/>
<dbReference type="EMBL" id="MFKF01000264">
    <property type="protein sequence ID" value="OGG47865.1"/>
    <property type="molecule type" value="Genomic_DNA"/>
</dbReference>
<protein>
    <recommendedName>
        <fullName evidence="5">Oxidoreductase</fullName>
    </recommendedName>
</protein>
<sequence length="326" mass="34953">MPKTVKIAFVGTGGIANHHLTRLKEIEGAEVVALCDVAEARAQEAAAKFGGKVYTDYRRMIGEVAMDALYVCIPPFAHSDAEILAAQKGVHLFVEKPVVMRTETGLKILEAIEKAGVMSSVGYGMRYSPGVQATRAFLKGRAIAMITANRWGGIAGGPDHWWRVYEKSGGQLLEMATHQFDAMRWFAGDVKEVYARYAQRATKDLPNVTVPDVQAVAMEFVSGAVGYISTSCALNKGGYIMNLHVILKDMAIEVGREIKVIPEGAAQVGPIPESVPGIDAAFVTALQTGDRSHILCDYREGLKSASACIAANESAASGRPVAPWNG</sequence>
<dbReference type="InterPro" id="IPR036291">
    <property type="entry name" value="NAD(P)-bd_dom_sf"/>
</dbReference>
<comment type="caution">
    <text evidence="3">The sequence shown here is derived from an EMBL/GenBank/DDBJ whole genome shotgun (WGS) entry which is preliminary data.</text>
</comment>
<gene>
    <name evidence="3" type="ORF">A3F84_03100</name>
</gene>
<proteinExistence type="predicted"/>
<evidence type="ECO:0000259" key="1">
    <source>
        <dbReference type="Pfam" id="PF01408"/>
    </source>
</evidence>
<dbReference type="InterPro" id="IPR000683">
    <property type="entry name" value="Gfo/Idh/MocA-like_OxRdtase_N"/>
</dbReference>
<dbReference type="Pfam" id="PF01408">
    <property type="entry name" value="GFO_IDH_MocA"/>
    <property type="match status" value="1"/>
</dbReference>
<feature type="domain" description="GFO/IDH/MocA-like oxidoreductase" evidence="2">
    <location>
        <begin position="153"/>
        <end position="237"/>
    </location>
</feature>
<accession>A0A1F6CF26</accession>
<dbReference type="Gene3D" id="3.40.50.720">
    <property type="entry name" value="NAD(P)-binding Rossmann-like Domain"/>
    <property type="match status" value="1"/>
</dbReference>
<evidence type="ECO:0008006" key="5">
    <source>
        <dbReference type="Google" id="ProtNLM"/>
    </source>
</evidence>
<dbReference type="Proteomes" id="UP000178606">
    <property type="component" value="Unassembled WGS sequence"/>
</dbReference>
<dbReference type="PANTHER" id="PTHR43249:SF1">
    <property type="entry name" value="D-GLUCOSIDE 3-DEHYDROGENASE"/>
    <property type="match status" value="1"/>
</dbReference>
<dbReference type="Gene3D" id="3.30.360.10">
    <property type="entry name" value="Dihydrodipicolinate Reductase, domain 2"/>
    <property type="match status" value="1"/>
</dbReference>
<name>A0A1F6CF26_HANXR</name>
<dbReference type="GO" id="GO:0000166">
    <property type="term" value="F:nucleotide binding"/>
    <property type="evidence" value="ECO:0007669"/>
    <property type="project" value="InterPro"/>
</dbReference>
<dbReference type="InterPro" id="IPR055170">
    <property type="entry name" value="GFO_IDH_MocA-like_dom"/>
</dbReference>
<dbReference type="SUPFAM" id="SSF55347">
    <property type="entry name" value="Glyceraldehyde-3-phosphate dehydrogenase-like, C-terminal domain"/>
    <property type="match status" value="1"/>
</dbReference>
<evidence type="ECO:0000313" key="4">
    <source>
        <dbReference type="Proteomes" id="UP000178606"/>
    </source>
</evidence>
<reference evidence="3 4" key="1">
    <citation type="journal article" date="2016" name="Nat. Commun.">
        <title>Thousands of microbial genomes shed light on interconnected biogeochemical processes in an aquifer system.</title>
        <authorList>
            <person name="Anantharaman K."/>
            <person name="Brown C.T."/>
            <person name="Hug L.A."/>
            <person name="Sharon I."/>
            <person name="Castelle C.J."/>
            <person name="Probst A.J."/>
            <person name="Thomas B.C."/>
            <person name="Singh A."/>
            <person name="Wilkins M.J."/>
            <person name="Karaoz U."/>
            <person name="Brodie E.L."/>
            <person name="Williams K.H."/>
            <person name="Hubbard S.S."/>
            <person name="Banfield J.F."/>
        </authorList>
    </citation>
    <scope>NUCLEOTIDE SEQUENCE [LARGE SCALE GENOMIC DNA]</scope>
    <source>
        <strain evidence="4">RIFCSPLOWO2_12_FULL_64_10</strain>
    </source>
</reference>
<evidence type="ECO:0000313" key="3">
    <source>
        <dbReference type="EMBL" id="OGG47865.1"/>
    </source>
</evidence>
<dbReference type="Pfam" id="PF22725">
    <property type="entry name" value="GFO_IDH_MocA_C3"/>
    <property type="match status" value="1"/>
</dbReference>
<organism evidence="3 4">
    <name type="scientific">Handelsmanbacteria sp. (strain RIFCSPLOWO2_12_FULL_64_10)</name>
    <dbReference type="NCBI Taxonomy" id="1817868"/>
    <lineage>
        <taxon>Bacteria</taxon>
        <taxon>Candidatus Handelsmaniibacteriota</taxon>
    </lineage>
</organism>
<dbReference type="PANTHER" id="PTHR43249">
    <property type="entry name" value="UDP-N-ACETYL-2-AMINO-2-DEOXY-D-GLUCURONATE OXIDASE"/>
    <property type="match status" value="1"/>
</dbReference>